<name>L8WEM9_THACA</name>
<gene>
    <name evidence="1" type="ORF">AG1IA_09565</name>
</gene>
<proteinExistence type="predicted"/>
<evidence type="ECO:0000313" key="2">
    <source>
        <dbReference type="Proteomes" id="UP000011668"/>
    </source>
</evidence>
<accession>L8WEM9</accession>
<evidence type="ECO:0000313" key="1">
    <source>
        <dbReference type="EMBL" id="ELU36405.1"/>
    </source>
</evidence>
<dbReference type="Proteomes" id="UP000011668">
    <property type="component" value="Unassembled WGS sequence"/>
</dbReference>
<keyword evidence="2" id="KW-1185">Reference proteome</keyword>
<dbReference type="EMBL" id="AFRT01003496">
    <property type="protein sequence ID" value="ELU36405.1"/>
    <property type="molecule type" value="Genomic_DNA"/>
</dbReference>
<comment type="caution">
    <text evidence="1">The sequence shown here is derived from an EMBL/GenBank/DDBJ whole genome shotgun (WGS) entry which is preliminary data.</text>
</comment>
<dbReference type="HOGENOM" id="CLU_1971970_0_0_1"/>
<sequence length="127" mass="13947">MGSIGSTYGFRVLGNTNYVEDYCGWDDEGSLTTNLGASRTLTRDHGHYRLGWARAEGLELSLRKRGRTAQEKQLKGIDTFGRRRKAESVVPAQLIRRQTSSRPAPSDLRIVFVCAVAAASCAATEVL</sequence>
<dbReference type="AlphaFoldDB" id="L8WEM9"/>
<reference evidence="1 2" key="1">
    <citation type="journal article" date="2013" name="Nat. Commun.">
        <title>The evolution and pathogenic mechanisms of the rice sheath blight pathogen.</title>
        <authorList>
            <person name="Zheng A."/>
            <person name="Lin R."/>
            <person name="Xu L."/>
            <person name="Qin P."/>
            <person name="Tang C."/>
            <person name="Ai P."/>
            <person name="Zhang D."/>
            <person name="Liu Y."/>
            <person name="Sun Z."/>
            <person name="Feng H."/>
            <person name="Wang Y."/>
            <person name="Chen Y."/>
            <person name="Liang X."/>
            <person name="Fu R."/>
            <person name="Li Q."/>
            <person name="Zhang J."/>
            <person name="Yu X."/>
            <person name="Xie Z."/>
            <person name="Ding L."/>
            <person name="Guan P."/>
            <person name="Tang J."/>
            <person name="Liang Y."/>
            <person name="Wang S."/>
            <person name="Deng Q."/>
            <person name="Li S."/>
            <person name="Zhu J."/>
            <person name="Wang L."/>
            <person name="Liu H."/>
            <person name="Li P."/>
        </authorList>
    </citation>
    <scope>NUCLEOTIDE SEQUENCE [LARGE SCALE GENOMIC DNA]</scope>
    <source>
        <strain evidence="2">AG-1 IA</strain>
    </source>
</reference>
<protein>
    <submittedName>
        <fullName evidence="1">Uncharacterized protein</fullName>
    </submittedName>
</protein>
<organism evidence="1 2">
    <name type="scientific">Thanatephorus cucumeris (strain AG1-IA)</name>
    <name type="common">Rice sheath blight fungus</name>
    <name type="synonym">Rhizoctonia solani</name>
    <dbReference type="NCBI Taxonomy" id="983506"/>
    <lineage>
        <taxon>Eukaryota</taxon>
        <taxon>Fungi</taxon>
        <taxon>Dikarya</taxon>
        <taxon>Basidiomycota</taxon>
        <taxon>Agaricomycotina</taxon>
        <taxon>Agaricomycetes</taxon>
        <taxon>Cantharellales</taxon>
        <taxon>Ceratobasidiaceae</taxon>
        <taxon>Rhizoctonia</taxon>
        <taxon>Rhizoctonia solani AG-1</taxon>
    </lineage>
</organism>